<dbReference type="InterPro" id="IPR018223">
    <property type="entry name" value="Arginosuc_synth_CS"/>
</dbReference>
<dbReference type="Gene3D" id="3.90.1260.10">
    <property type="entry name" value="Argininosuccinate synthetase, chain A, domain 2"/>
    <property type="match status" value="1"/>
</dbReference>
<dbReference type="InterPro" id="IPR024074">
    <property type="entry name" value="AS_cat/multimer_dom_body"/>
</dbReference>
<dbReference type="AlphaFoldDB" id="A0A7C4I6M5"/>
<keyword evidence="9" id="KW-0963">Cytoplasm</keyword>
<reference evidence="13" key="1">
    <citation type="journal article" date="2020" name="mSystems">
        <title>Genome- and Community-Level Interaction Insights into Carbon Utilization and Element Cycling Functions of Hydrothermarchaeota in Hydrothermal Sediment.</title>
        <authorList>
            <person name="Zhou Z."/>
            <person name="Liu Y."/>
            <person name="Xu W."/>
            <person name="Pan J."/>
            <person name="Luo Z.H."/>
            <person name="Li M."/>
        </authorList>
    </citation>
    <scope>NUCLEOTIDE SEQUENCE [LARGE SCALE GENOMIC DNA]</scope>
    <source>
        <strain evidence="13">SpSt-613</strain>
        <strain evidence="12">SpSt-669</strain>
    </source>
</reference>
<dbReference type="NCBIfam" id="NF001770">
    <property type="entry name" value="PRK00509.1"/>
    <property type="match status" value="1"/>
</dbReference>
<evidence type="ECO:0000256" key="9">
    <source>
        <dbReference type="HAMAP-Rule" id="MF_00005"/>
    </source>
</evidence>
<keyword evidence="7 9" id="KW-0547">Nucleotide-binding</keyword>
<keyword evidence="6 9" id="KW-0028">Amino-acid biosynthesis</keyword>
<evidence type="ECO:0000256" key="3">
    <source>
        <dbReference type="ARBA" id="ARBA00012286"/>
    </source>
</evidence>
<dbReference type="GO" id="GO:0000050">
    <property type="term" value="P:urea cycle"/>
    <property type="evidence" value="ECO:0007669"/>
    <property type="project" value="TreeGrafter"/>
</dbReference>
<dbReference type="Gene3D" id="3.40.50.620">
    <property type="entry name" value="HUPs"/>
    <property type="match status" value="1"/>
</dbReference>
<evidence type="ECO:0000256" key="5">
    <source>
        <dbReference type="ARBA" id="ARBA00022598"/>
    </source>
</evidence>
<feature type="binding site" evidence="9">
    <location>
        <position position="114"/>
    </location>
    <ligand>
        <name>ATP</name>
        <dbReference type="ChEBI" id="CHEBI:30616"/>
    </ligand>
</feature>
<dbReference type="NCBIfam" id="TIGR00032">
    <property type="entry name" value="argG"/>
    <property type="match status" value="1"/>
</dbReference>
<dbReference type="Pfam" id="PF00764">
    <property type="entry name" value="Arginosuc_synth"/>
    <property type="match status" value="1"/>
</dbReference>
<dbReference type="PANTHER" id="PTHR11587">
    <property type="entry name" value="ARGININOSUCCINATE SYNTHASE"/>
    <property type="match status" value="1"/>
</dbReference>
<feature type="binding site" evidence="9">
    <location>
        <position position="120"/>
    </location>
    <ligand>
        <name>L-aspartate</name>
        <dbReference type="ChEBI" id="CHEBI:29991"/>
    </ligand>
</feature>
<evidence type="ECO:0000256" key="2">
    <source>
        <dbReference type="ARBA" id="ARBA00011881"/>
    </source>
</evidence>
<dbReference type="InterPro" id="IPR048268">
    <property type="entry name" value="Arginosuc_syn_C"/>
</dbReference>
<dbReference type="GO" id="GO:0005737">
    <property type="term" value="C:cytoplasm"/>
    <property type="evidence" value="ECO:0007669"/>
    <property type="project" value="UniProtKB-SubCell"/>
</dbReference>
<dbReference type="Gene3D" id="1.20.5.470">
    <property type="entry name" value="Single helix bin"/>
    <property type="match status" value="1"/>
</dbReference>
<evidence type="ECO:0000256" key="1">
    <source>
        <dbReference type="ARBA" id="ARBA00004967"/>
    </source>
</evidence>
<gene>
    <name evidence="9" type="primary">argG</name>
    <name evidence="13" type="ORF">ENT82_04310</name>
    <name evidence="12" type="ORF">ENU43_03435</name>
</gene>
<keyword evidence="8 9" id="KW-0067">ATP-binding</keyword>
<feature type="binding site" evidence="9">
    <location>
        <position position="171"/>
    </location>
    <ligand>
        <name>L-citrulline</name>
        <dbReference type="ChEBI" id="CHEBI:57743"/>
    </ligand>
</feature>
<accession>A0A7C4I6M5</accession>
<evidence type="ECO:0000256" key="7">
    <source>
        <dbReference type="ARBA" id="ARBA00022741"/>
    </source>
</evidence>
<proteinExistence type="inferred from homology"/>
<dbReference type="InterPro" id="IPR048267">
    <property type="entry name" value="Arginosuc_syn_N"/>
</dbReference>
<evidence type="ECO:0000313" key="13">
    <source>
        <dbReference type="EMBL" id="HGN90335.1"/>
    </source>
</evidence>
<comment type="similarity">
    <text evidence="9">Belongs to the argininosuccinate synthase family. Type 1 subfamily.</text>
</comment>
<dbReference type="SUPFAM" id="SSF69864">
    <property type="entry name" value="Argininosuccinate synthetase, C-terminal domain"/>
    <property type="match status" value="1"/>
</dbReference>
<evidence type="ECO:0000259" key="10">
    <source>
        <dbReference type="Pfam" id="PF00764"/>
    </source>
</evidence>
<dbReference type="EMBL" id="DTAD01000042">
    <property type="protein sequence ID" value="HGN90335.1"/>
    <property type="molecule type" value="Genomic_DNA"/>
</dbReference>
<dbReference type="PROSITE" id="PS00565">
    <property type="entry name" value="ARGININOSUCCIN_SYN_2"/>
    <property type="match status" value="1"/>
</dbReference>
<comment type="catalytic activity">
    <reaction evidence="9">
        <text>L-citrulline + L-aspartate + ATP = 2-(N(omega)-L-arginino)succinate + AMP + diphosphate + H(+)</text>
        <dbReference type="Rhea" id="RHEA:10932"/>
        <dbReference type="ChEBI" id="CHEBI:15378"/>
        <dbReference type="ChEBI" id="CHEBI:29991"/>
        <dbReference type="ChEBI" id="CHEBI:30616"/>
        <dbReference type="ChEBI" id="CHEBI:33019"/>
        <dbReference type="ChEBI" id="CHEBI:57472"/>
        <dbReference type="ChEBI" id="CHEBI:57743"/>
        <dbReference type="ChEBI" id="CHEBI:456215"/>
        <dbReference type="EC" id="6.3.4.5"/>
    </reaction>
</comment>
<evidence type="ECO:0000256" key="6">
    <source>
        <dbReference type="ARBA" id="ARBA00022605"/>
    </source>
</evidence>
<dbReference type="UniPathway" id="UPA00068">
    <property type="reaction ID" value="UER00113"/>
</dbReference>
<dbReference type="PROSITE" id="PS00564">
    <property type="entry name" value="ARGININOSUCCIN_SYN_1"/>
    <property type="match status" value="1"/>
</dbReference>
<protein>
    <recommendedName>
        <fullName evidence="3 9">Argininosuccinate synthase</fullName>
        <ecNumber evidence="3 9">6.3.4.5</ecNumber>
    </recommendedName>
    <alternativeName>
        <fullName evidence="9">Citrulline--aspartate ligase</fullName>
    </alternativeName>
</protein>
<evidence type="ECO:0000313" key="12">
    <source>
        <dbReference type="EMBL" id="HGL40703.1"/>
    </source>
</evidence>
<dbReference type="InterPro" id="IPR001518">
    <property type="entry name" value="Arginosuc_synth"/>
</dbReference>
<feature type="binding site" evidence="9">
    <location>
        <position position="121"/>
    </location>
    <ligand>
        <name>L-aspartate</name>
        <dbReference type="ChEBI" id="CHEBI:29991"/>
    </ligand>
</feature>
<dbReference type="InterPro" id="IPR014729">
    <property type="entry name" value="Rossmann-like_a/b/a_fold"/>
</dbReference>
<comment type="caution">
    <text evidence="9">Lacks conserved residue(s) required for the propagation of feature annotation.</text>
</comment>
<feature type="binding site" evidence="9">
    <location>
        <position position="116"/>
    </location>
    <ligand>
        <name>L-aspartate</name>
        <dbReference type="ChEBI" id="CHEBI:29991"/>
    </ligand>
</feature>
<evidence type="ECO:0000256" key="4">
    <source>
        <dbReference type="ARBA" id="ARBA00022571"/>
    </source>
</evidence>
<feature type="binding site" evidence="9">
    <location>
        <position position="124"/>
    </location>
    <ligand>
        <name>L-citrulline</name>
        <dbReference type="ChEBI" id="CHEBI:57743"/>
    </ligand>
</feature>
<dbReference type="PANTHER" id="PTHR11587:SF2">
    <property type="entry name" value="ARGININOSUCCINATE SYNTHASE"/>
    <property type="match status" value="1"/>
</dbReference>
<name>A0A7C4I6M5_CALS0</name>
<keyword evidence="4 9" id="KW-0055">Arginine biosynthesis</keyword>
<dbReference type="GO" id="GO:0005524">
    <property type="term" value="F:ATP binding"/>
    <property type="evidence" value="ECO:0007669"/>
    <property type="project" value="UniProtKB-UniRule"/>
</dbReference>
<feature type="binding site" evidence="9">
    <location>
        <position position="256"/>
    </location>
    <ligand>
        <name>L-citrulline</name>
        <dbReference type="ChEBI" id="CHEBI:57743"/>
    </ligand>
</feature>
<dbReference type="GO" id="GO:0006526">
    <property type="term" value="P:L-arginine biosynthetic process"/>
    <property type="evidence" value="ECO:0007669"/>
    <property type="project" value="UniProtKB-UniRule"/>
</dbReference>
<dbReference type="Pfam" id="PF20979">
    <property type="entry name" value="Arginosuc_syn_C"/>
    <property type="match status" value="1"/>
</dbReference>
<comment type="pathway">
    <text evidence="1 9">Amino-acid biosynthesis; L-arginine biosynthesis; L-arginine from L-ornithine and carbamoyl phosphate: step 2/3.</text>
</comment>
<feature type="domain" description="Arginosuccinate synthase-like N-terminal" evidence="10">
    <location>
        <begin position="2"/>
        <end position="162"/>
    </location>
</feature>
<dbReference type="EMBL" id="DTCM01000042">
    <property type="protein sequence ID" value="HGL40703.1"/>
    <property type="molecule type" value="Genomic_DNA"/>
</dbReference>
<keyword evidence="5 9" id="KW-0436">Ligase</keyword>
<feature type="binding site" evidence="9">
    <location>
        <position position="268"/>
    </location>
    <ligand>
        <name>L-citrulline</name>
        <dbReference type="ChEBI" id="CHEBI:57743"/>
    </ligand>
</feature>
<dbReference type="CDD" id="cd01999">
    <property type="entry name" value="ASS"/>
    <property type="match status" value="1"/>
</dbReference>
<feature type="binding site" evidence="9">
    <location>
        <position position="84"/>
    </location>
    <ligand>
        <name>L-citrulline</name>
        <dbReference type="ChEBI" id="CHEBI:57743"/>
    </ligand>
</feature>
<comment type="subunit">
    <text evidence="2 9">Homotetramer.</text>
</comment>
<sequence length="394" mass="44607">MKVALAYSGGLDTTVMIKWISQRYNAEVVTVTVDVGQDEDFAEIEEKAYKSGAVKHYNIDAKKKFADEFLSRAIKANAMYERSYPLSSALSRPLIAEETAKVALKEGCDAVAHGCTGKGNDQLRFDATFAAVAPDLKIIAPVREWNMSRDEEIEYALEHNLPINPVKSRFSIDENLWGRSIEAAELEDPWTEPPTEAFKLVKPLDQTPDKPEEFTIGFRNGVPEYINGERKDLVTLVRMLNVLGGMHGYGLVDHVEDRVVGLKSREVYEVPAALILINAHMDLEKMFLGRRFQAFKQQVDSLWADLVYSGLWMDPLRKALDAFIDESQKGLDGEVRLRLYKGSLRIVGRRGEKPLYSPKYITYARESVFDQRAGEGFSKLWSLETRLSSLREKE</sequence>
<feature type="binding site" evidence="9">
    <location>
        <begin position="6"/>
        <end position="14"/>
    </location>
    <ligand>
        <name>ATP</name>
        <dbReference type="ChEBI" id="CHEBI:30616"/>
    </ligand>
</feature>
<evidence type="ECO:0000256" key="8">
    <source>
        <dbReference type="ARBA" id="ARBA00022840"/>
    </source>
</evidence>
<dbReference type="EC" id="6.3.4.5" evidence="3 9"/>
<dbReference type="SUPFAM" id="SSF52402">
    <property type="entry name" value="Adenine nucleotide alpha hydrolases-like"/>
    <property type="match status" value="1"/>
</dbReference>
<comment type="caution">
    <text evidence="13">The sequence shown here is derived from an EMBL/GenBank/DDBJ whole genome shotgun (WGS) entry which is preliminary data.</text>
</comment>
<feature type="domain" description="Arginosuccinate synthase C-terminal" evidence="11">
    <location>
        <begin position="170"/>
        <end position="387"/>
    </location>
</feature>
<dbReference type="FunFam" id="3.40.50.620:FF:000019">
    <property type="entry name" value="Argininosuccinate synthase"/>
    <property type="match status" value="1"/>
</dbReference>
<dbReference type="GO" id="GO:0004055">
    <property type="term" value="F:argininosuccinate synthase activity"/>
    <property type="evidence" value="ECO:0007669"/>
    <property type="project" value="UniProtKB-UniRule"/>
</dbReference>
<dbReference type="FunFam" id="3.90.1260.10:FF:000007">
    <property type="entry name" value="Argininosuccinate synthase"/>
    <property type="match status" value="1"/>
</dbReference>
<dbReference type="InterPro" id="IPR023434">
    <property type="entry name" value="Arginosuc_synth_type_1_subfam"/>
</dbReference>
<evidence type="ECO:0000259" key="11">
    <source>
        <dbReference type="Pfam" id="PF20979"/>
    </source>
</evidence>
<organism evidence="13">
    <name type="scientific">Caldiarchaeum subterraneum</name>
    <dbReference type="NCBI Taxonomy" id="311458"/>
    <lineage>
        <taxon>Archaea</taxon>
        <taxon>Nitrososphaerota</taxon>
        <taxon>Candidatus Caldarchaeales</taxon>
        <taxon>Candidatus Caldarchaeaceae</taxon>
        <taxon>Candidatus Caldarchaeum</taxon>
    </lineage>
</organism>
<comment type="subcellular location">
    <subcellularLocation>
        <location evidence="9">Cytoplasm</location>
    </subcellularLocation>
</comment>
<dbReference type="HAMAP" id="MF_00005">
    <property type="entry name" value="Arg_succ_synth_type1"/>
    <property type="match status" value="1"/>
</dbReference>
<feature type="binding site" evidence="9">
    <location>
        <position position="120"/>
    </location>
    <ligand>
        <name>L-citrulline</name>
        <dbReference type="ChEBI" id="CHEBI:57743"/>
    </ligand>
</feature>
<dbReference type="GO" id="GO:0000053">
    <property type="term" value="P:argininosuccinate metabolic process"/>
    <property type="evidence" value="ECO:0007669"/>
    <property type="project" value="TreeGrafter"/>
</dbReference>
<feature type="binding site" evidence="9">
    <location>
        <position position="180"/>
    </location>
    <ligand>
        <name>L-citrulline</name>
        <dbReference type="ChEBI" id="CHEBI:57743"/>
    </ligand>
</feature>